<dbReference type="Pfam" id="PF00126">
    <property type="entry name" value="HTH_1"/>
    <property type="match status" value="1"/>
</dbReference>
<protein>
    <submittedName>
        <fullName evidence="6">LysR family transcriptional regulator</fullName>
    </submittedName>
</protein>
<dbReference type="SUPFAM" id="SSF53850">
    <property type="entry name" value="Periplasmic binding protein-like II"/>
    <property type="match status" value="1"/>
</dbReference>
<dbReference type="PANTHER" id="PTHR30537:SF74">
    <property type="entry name" value="HTH-TYPE TRANSCRIPTIONAL REGULATOR TRPI"/>
    <property type="match status" value="1"/>
</dbReference>
<evidence type="ECO:0000256" key="4">
    <source>
        <dbReference type="ARBA" id="ARBA00023163"/>
    </source>
</evidence>
<comment type="similarity">
    <text evidence="1">Belongs to the LysR transcriptional regulatory family.</text>
</comment>
<dbReference type="PROSITE" id="PS50931">
    <property type="entry name" value="HTH_LYSR"/>
    <property type="match status" value="1"/>
</dbReference>
<name>A0A939IL20_9ALTE</name>
<dbReference type="InterPro" id="IPR005119">
    <property type="entry name" value="LysR_subst-bd"/>
</dbReference>
<keyword evidence="7" id="KW-1185">Reference proteome</keyword>
<dbReference type="Proteomes" id="UP000664654">
    <property type="component" value="Unassembled WGS sequence"/>
</dbReference>
<evidence type="ECO:0000259" key="5">
    <source>
        <dbReference type="PROSITE" id="PS50931"/>
    </source>
</evidence>
<comment type="caution">
    <text evidence="6">The sequence shown here is derived from an EMBL/GenBank/DDBJ whole genome shotgun (WGS) entry which is preliminary data.</text>
</comment>
<dbReference type="SUPFAM" id="SSF46785">
    <property type="entry name" value="Winged helix' DNA-binding domain"/>
    <property type="match status" value="1"/>
</dbReference>
<dbReference type="AlphaFoldDB" id="A0A939IL20"/>
<gene>
    <name evidence="6" type="ORF">J0A66_00815</name>
</gene>
<keyword evidence="4" id="KW-0804">Transcription</keyword>
<proteinExistence type="inferred from homology"/>
<dbReference type="Pfam" id="PF03466">
    <property type="entry name" value="LysR_substrate"/>
    <property type="match status" value="1"/>
</dbReference>
<evidence type="ECO:0000313" key="7">
    <source>
        <dbReference type="Proteomes" id="UP000664654"/>
    </source>
</evidence>
<dbReference type="InterPro" id="IPR000847">
    <property type="entry name" value="LysR_HTH_N"/>
</dbReference>
<dbReference type="InterPro" id="IPR036390">
    <property type="entry name" value="WH_DNA-bd_sf"/>
</dbReference>
<dbReference type="InterPro" id="IPR058163">
    <property type="entry name" value="LysR-type_TF_proteobact-type"/>
</dbReference>
<evidence type="ECO:0000256" key="1">
    <source>
        <dbReference type="ARBA" id="ARBA00009437"/>
    </source>
</evidence>
<dbReference type="GO" id="GO:0006351">
    <property type="term" value="P:DNA-templated transcription"/>
    <property type="evidence" value="ECO:0007669"/>
    <property type="project" value="TreeGrafter"/>
</dbReference>
<dbReference type="EMBL" id="JAFKCV010000001">
    <property type="protein sequence ID" value="MBN7823753.1"/>
    <property type="molecule type" value="Genomic_DNA"/>
</dbReference>
<dbReference type="PRINTS" id="PR00039">
    <property type="entry name" value="HTHLYSR"/>
</dbReference>
<evidence type="ECO:0000313" key="6">
    <source>
        <dbReference type="EMBL" id="MBN7823753.1"/>
    </source>
</evidence>
<organism evidence="6 7">
    <name type="scientific">Bowmanella dokdonensis</name>
    <dbReference type="NCBI Taxonomy" id="751969"/>
    <lineage>
        <taxon>Bacteria</taxon>
        <taxon>Pseudomonadati</taxon>
        <taxon>Pseudomonadota</taxon>
        <taxon>Gammaproteobacteria</taxon>
        <taxon>Alteromonadales</taxon>
        <taxon>Alteromonadaceae</taxon>
        <taxon>Bowmanella</taxon>
    </lineage>
</organism>
<evidence type="ECO:0000256" key="3">
    <source>
        <dbReference type="ARBA" id="ARBA00023125"/>
    </source>
</evidence>
<dbReference type="Gene3D" id="1.10.10.10">
    <property type="entry name" value="Winged helix-like DNA-binding domain superfamily/Winged helix DNA-binding domain"/>
    <property type="match status" value="1"/>
</dbReference>
<dbReference type="RefSeq" id="WP_206571873.1">
    <property type="nucleotide sequence ID" value="NZ_JAFKCV010000001.1"/>
</dbReference>
<dbReference type="GO" id="GO:0043565">
    <property type="term" value="F:sequence-specific DNA binding"/>
    <property type="evidence" value="ECO:0007669"/>
    <property type="project" value="TreeGrafter"/>
</dbReference>
<keyword evidence="2" id="KW-0805">Transcription regulation</keyword>
<sequence>MKRLPSLQTLQAFEASVRHGSFTGAADELHLTQGAISRHIQKLENWLGEPLFERLGPRIRATTAAERLKQSLKEPLQGLYQALKSPSQLPSKDSLYLSTLVSIAQTWILPHLSDFKGRFPHIDLTIATDYQLISIPPASKIVALRFGNFDHKGLFCEELLQEEMVAVASASWLERYGQDPVSWPAGELLIHHASPWPTSLKTGSGLLRLPVAKGVRFNDAYLCLQAAQQGLGIAWARYQMARPALDNGDLRLVGSLRQKSNRSYWLACREELQNDLAIGLFRQWLREVMQANTNRINTFS</sequence>
<keyword evidence="3" id="KW-0238">DNA-binding</keyword>
<reference evidence="6" key="1">
    <citation type="submission" date="2021-03" db="EMBL/GenBank/DDBJ databases">
        <title>novel species isolated from a fishpond in China.</title>
        <authorList>
            <person name="Lu H."/>
            <person name="Cai Z."/>
        </authorList>
    </citation>
    <scope>NUCLEOTIDE SEQUENCE</scope>
    <source>
        <strain evidence="6">JCM 30855</strain>
    </source>
</reference>
<dbReference type="PANTHER" id="PTHR30537">
    <property type="entry name" value="HTH-TYPE TRANSCRIPTIONAL REGULATOR"/>
    <property type="match status" value="1"/>
</dbReference>
<accession>A0A939IL20</accession>
<dbReference type="Gene3D" id="3.40.190.10">
    <property type="entry name" value="Periplasmic binding protein-like II"/>
    <property type="match status" value="2"/>
</dbReference>
<feature type="domain" description="HTH lysR-type" evidence="5">
    <location>
        <begin position="5"/>
        <end position="62"/>
    </location>
</feature>
<evidence type="ECO:0000256" key="2">
    <source>
        <dbReference type="ARBA" id="ARBA00023015"/>
    </source>
</evidence>
<dbReference type="GO" id="GO:0003700">
    <property type="term" value="F:DNA-binding transcription factor activity"/>
    <property type="evidence" value="ECO:0007669"/>
    <property type="project" value="InterPro"/>
</dbReference>
<dbReference type="InterPro" id="IPR036388">
    <property type="entry name" value="WH-like_DNA-bd_sf"/>
</dbReference>